<evidence type="ECO:0000313" key="7">
    <source>
        <dbReference type="Proteomes" id="UP000229459"/>
    </source>
</evidence>
<feature type="transmembrane region" description="Helical" evidence="5">
    <location>
        <begin position="68"/>
        <end position="92"/>
    </location>
</feature>
<evidence type="ECO:0000256" key="3">
    <source>
        <dbReference type="ARBA" id="ARBA00022989"/>
    </source>
</evidence>
<evidence type="ECO:0000256" key="2">
    <source>
        <dbReference type="ARBA" id="ARBA00022692"/>
    </source>
</evidence>
<protein>
    <submittedName>
        <fullName evidence="6">Large conductance mechanosensitive channel protein MscL</fullName>
    </submittedName>
</protein>
<name>A0A2H0B750_9BACT</name>
<dbReference type="SUPFAM" id="SSF81330">
    <property type="entry name" value="Gated mechanosensitive channel"/>
    <property type="match status" value="1"/>
</dbReference>
<dbReference type="PANTHER" id="PTHR30266:SF2">
    <property type="entry name" value="LARGE-CONDUCTANCE MECHANOSENSITIVE CHANNEL"/>
    <property type="match status" value="1"/>
</dbReference>
<dbReference type="InterPro" id="IPR037673">
    <property type="entry name" value="MSC/AndL"/>
</dbReference>
<comment type="caution">
    <text evidence="6">The sequence shown here is derived from an EMBL/GenBank/DDBJ whole genome shotgun (WGS) entry which is preliminary data.</text>
</comment>
<dbReference type="Proteomes" id="UP000229459">
    <property type="component" value="Unassembled WGS sequence"/>
</dbReference>
<evidence type="ECO:0000313" key="6">
    <source>
        <dbReference type="EMBL" id="PIP53461.1"/>
    </source>
</evidence>
<dbReference type="Pfam" id="PF01741">
    <property type="entry name" value="MscL"/>
    <property type="match status" value="1"/>
</dbReference>
<sequence length="106" mass="11336">MIKKHLSGFFEFIREQGTIGLAVGFILGGAVSNLVKSFINDLLNPILGLILGSAGSLETATLKIGPMVFMYGNFLSVLINFIVVAAVVYFGIKGFGLDKIDKPKAK</sequence>
<dbReference type="EMBL" id="PCSR01000018">
    <property type="protein sequence ID" value="PIP53461.1"/>
    <property type="molecule type" value="Genomic_DNA"/>
</dbReference>
<keyword evidence="3 5" id="KW-1133">Transmembrane helix</keyword>
<organism evidence="6 7">
    <name type="scientific">Candidatus Beckwithbacteria bacterium CG23_combo_of_CG06-09_8_20_14_all_34_8</name>
    <dbReference type="NCBI Taxonomy" id="1974497"/>
    <lineage>
        <taxon>Bacteria</taxon>
        <taxon>Candidatus Beckwithiibacteriota</taxon>
    </lineage>
</organism>
<dbReference type="InterPro" id="IPR036019">
    <property type="entry name" value="MscL_channel"/>
</dbReference>
<keyword evidence="4 5" id="KW-0472">Membrane</keyword>
<dbReference type="GO" id="GO:0016020">
    <property type="term" value="C:membrane"/>
    <property type="evidence" value="ECO:0007669"/>
    <property type="project" value="UniProtKB-SubCell"/>
</dbReference>
<proteinExistence type="predicted"/>
<accession>A0A2H0B750</accession>
<dbReference type="GO" id="GO:0008381">
    <property type="term" value="F:mechanosensitive monoatomic ion channel activity"/>
    <property type="evidence" value="ECO:0007669"/>
    <property type="project" value="TreeGrafter"/>
</dbReference>
<keyword evidence="2 5" id="KW-0812">Transmembrane</keyword>
<dbReference type="Gene3D" id="1.10.1200.120">
    <property type="entry name" value="Large-conductance mechanosensitive channel, MscL, domain 1"/>
    <property type="match status" value="1"/>
</dbReference>
<evidence type="ECO:0000256" key="4">
    <source>
        <dbReference type="ARBA" id="ARBA00023136"/>
    </source>
</evidence>
<comment type="subcellular location">
    <subcellularLocation>
        <location evidence="1">Membrane</location>
        <topology evidence="1">Multi-pass membrane protein</topology>
    </subcellularLocation>
</comment>
<gene>
    <name evidence="6" type="ORF">COX08_00855</name>
</gene>
<dbReference type="PANTHER" id="PTHR30266">
    <property type="entry name" value="MECHANOSENSITIVE CHANNEL MSCL"/>
    <property type="match status" value="1"/>
</dbReference>
<feature type="transmembrane region" description="Helical" evidence="5">
    <location>
        <begin position="17"/>
        <end position="35"/>
    </location>
</feature>
<dbReference type="AlphaFoldDB" id="A0A2H0B750"/>
<evidence type="ECO:0000256" key="1">
    <source>
        <dbReference type="ARBA" id="ARBA00004141"/>
    </source>
</evidence>
<evidence type="ECO:0000256" key="5">
    <source>
        <dbReference type="SAM" id="Phobius"/>
    </source>
</evidence>
<reference evidence="6 7" key="1">
    <citation type="submission" date="2017-09" db="EMBL/GenBank/DDBJ databases">
        <title>Depth-based differentiation of microbial function through sediment-hosted aquifers and enrichment of novel symbionts in the deep terrestrial subsurface.</title>
        <authorList>
            <person name="Probst A.J."/>
            <person name="Ladd B."/>
            <person name="Jarett J.K."/>
            <person name="Geller-Mcgrath D.E."/>
            <person name="Sieber C.M."/>
            <person name="Emerson J.B."/>
            <person name="Anantharaman K."/>
            <person name="Thomas B.C."/>
            <person name="Malmstrom R."/>
            <person name="Stieglmeier M."/>
            <person name="Klingl A."/>
            <person name="Woyke T."/>
            <person name="Ryan C.M."/>
            <person name="Banfield J.F."/>
        </authorList>
    </citation>
    <scope>NUCLEOTIDE SEQUENCE [LARGE SCALE GENOMIC DNA]</scope>
    <source>
        <strain evidence="6">CG23_combo_of_CG06-09_8_20_14_all_34_8</strain>
    </source>
</reference>